<gene>
    <name evidence="2" type="ORF">AAND1436_LOCUS33556</name>
</gene>
<keyword evidence="1" id="KW-0732">Signal</keyword>
<evidence type="ECO:0000313" key="2">
    <source>
        <dbReference type="EMBL" id="CAD9483017.1"/>
    </source>
</evidence>
<organism evidence="2">
    <name type="scientific">Alexandrium andersonii</name>
    <dbReference type="NCBI Taxonomy" id="327968"/>
    <lineage>
        <taxon>Eukaryota</taxon>
        <taxon>Sar</taxon>
        <taxon>Alveolata</taxon>
        <taxon>Dinophyceae</taxon>
        <taxon>Gonyaulacales</taxon>
        <taxon>Pyrocystaceae</taxon>
        <taxon>Alexandrium</taxon>
    </lineage>
</organism>
<accession>A0A7S2H7X5</accession>
<dbReference type="InterPro" id="IPR038595">
    <property type="entry name" value="LOR_sf"/>
</dbReference>
<name>A0A7S2H7X5_9DINO</name>
<feature type="chain" id="PRO_5031102550" evidence="1">
    <location>
        <begin position="24"/>
        <end position="279"/>
    </location>
</feature>
<evidence type="ECO:0000256" key="1">
    <source>
        <dbReference type="SAM" id="SignalP"/>
    </source>
</evidence>
<dbReference type="SUPFAM" id="SSF54518">
    <property type="entry name" value="Tubby C-terminal domain-like"/>
    <property type="match status" value="1"/>
</dbReference>
<dbReference type="EMBL" id="HBGQ01069782">
    <property type="protein sequence ID" value="CAD9483017.1"/>
    <property type="molecule type" value="Transcribed_RNA"/>
</dbReference>
<feature type="signal peptide" evidence="1">
    <location>
        <begin position="1"/>
        <end position="23"/>
    </location>
</feature>
<dbReference type="AlphaFoldDB" id="A0A7S2H7X5"/>
<dbReference type="InterPro" id="IPR025659">
    <property type="entry name" value="Tubby-like_C"/>
</dbReference>
<reference evidence="2" key="1">
    <citation type="submission" date="2021-01" db="EMBL/GenBank/DDBJ databases">
        <authorList>
            <person name="Corre E."/>
            <person name="Pelletier E."/>
            <person name="Niang G."/>
            <person name="Scheremetjew M."/>
            <person name="Finn R."/>
            <person name="Kale V."/>
            <person name="Holt S."/>
            <person name="Cochrane G."/>
            <person name="Meng A."/>
            <person name="Brown T."/>
            <person name="Cohen L."/>
        </authorList>
    </citation>
    <scope>NUCLEOTIDE SEQUENCE</scope>
    <source>
        <strain evidence="2">CCMP2222</strain>
    </source>
</reference>
<protein>
    <submittedName>
        <fullName evidence="2">Uncharacterized protein</fullName>
    </submittedName>
</protein>
<dbReference type="Gene3D" id="2.40.160.200">
    <property type="entry name" value="LURP1-related"/>
    <property type="match status" value="1"/>
</dbReference>
<sequence>MAMIQAGKIIPWAAMLLPHLAFAVRQVALARQSQFVAHGAGSGIIPAWKPTLPNVHGLALGSAGQPLIPALKVPENAAYDFLVEMNKTDAHVNYTWTLTGVHVGRRHLKAGAVVADLSCVMSSYTYGDMSFRAEGVDDDEVLRIRASSGLLGRMLSRRRSFLVMPPGTSSKESALFTVTRNALGRGLFWQREVYWIYRGTEAVENAAYYCVGSYDGTSWKVYYSKADFEKYRGTLAEIVRVNSSETVGASRRPLSVKVTEGADSAIMLALATVINIVNR</sequence>
<proteinExistence type="predicted"/>